<evidence type="ECO:0000256" key="1">
    <source>
        <dbReference type="ARBA" id="ARBA00001286"/>
    </source>
</evidence>
<dbReference type="SUPFAM" id="SSF46767">
    <property type="entry name" value="Methylated DNA-protein cysteine methyltransferase, C-terminal domain"/>
    <property type="match status" value="1"/>
</dbReference>
<evidence type="ECO:0000256" key="6">
    <source>
        <dbReference type="ARBA" id="ARBA00022763"/>
    </source>
</evidence>
<evidence type="ECO:0000256" key="2">
    <source>
        <dbReference type="ARBA" id="ARBA00008711"/>
    </source>
</evidence>
<dbReference type="AlphaFoldDB" id="A0A516KKH9"/>
<feature type="domain" description="Methylated-DNA-[protein]-cysteine S-methyltransferase DNA binding" evidence="10">
    <location>
        <begin position="76"/>
        <end position="155"/>
    </location>
</feature>
<evidence type="ECO:0000259" key="10">
    <source>
        <dbReference type="Pfam" id="PF01035"/>
    </source>
</evidence>
<evidence type="ECO:0000256" key="3">
    <source>
        <dbReference type="ARBA" id="ARBA00022490"/>
    </source>
</evidence>
<dbReference type="Pfam" id="PF02870">
    <property type="entry name" value="Methyltransf_1N"/>
    <property type="match status" value="1"/>
</dbReference>
<protein>
    <recommendedName>
        <fullName evidence="9">Methylated-DNA--protein-cysteine methyltransferase</fullName>
        <ecNumber evidence="9">2.1.1.63</ecNumber>
    </recommendedName>
    <alternativeName>
        <fullName evidence="9">6-O-methylguanine-DNA methyltransferase</fullName>
        <shortName evidence="9">MGMT</shortName>
    </alternativeName>
    <alternativeName>
        <fullName evidence="9">O-6-methylguanine-DNA-alkyltransferase</fullName>
    </alternativeName>
</protein>
<accession>A0A516KKH9</accession>
<organism evidence="12 13">
    <name type="scientific">Radiobacillus deserti</name>
    <dbReference type="NCBI Taxonomy" id="2594883"/>
    <lineage>
        <taxon>Bacteria</taxon>
        <taxon>Bacillati</taxon>
        <taxon>Bacillota</taxon>
        <taxon>Bacilli</taxon>
        <taxon>Bacillales</taxon>
        <taxon>Bacillaceae</taxon>
        <taxon>Radiobacillus</taxon>
    </lineage>
</organism>
<dbReference type="InterPro" id="IPR001497">
    <property type="entry name" value="MethylDNA_cys_MeTrfase_AS"/>
</dbReference>
<dbReference type="InterPro" id="IPR036631">
    <property type="entry name" value="MGMT_N_sf"/>
</dbReference>
<comment type="catalytic activity">
    <reaction evidence="8 9">
        <text>a 6-O-methyl-2'-deoxyguanosine in DNA + L-cysteinyl-[protein] = S-methyl-L-cysteinyl-[protein] + a 2'-deoxyguanosine in DNA</text>
        <dbReference type="Rhea" id="RHEA:24000"/>
        <dbReference type="Rhea" id="RHEA-COMP:10131"/>
        <dbReference type="Rhea" id="RHEA-COMP:10132"/>
        <dbReference type="Rhea" id="RHEA-COMP:11367"/>
        <dbReference type="Rhea" id="RHEA-COMP:11368"/>
        <dbReference type="ChEBI" id="CHEBI:29950"/>
        <dbReference type="ChEBI" id="CHEBI:82612"/>
        <dbReference type="ChEBI" id="CHEBI:85445"/>
        <dbReference type="ChEBI" id="CHEBI:85448"/>
        <dbReference type="EC" id="2.1.1.63"/>
    </reaction>
</comment>
<keyword evidence="6 9" id="KW-0227">DNA damage</keyword>
<evidence type="ECO:0000313" key="13">
    <source>
        <dbReference type="Proteomes" id="UP000315215"/>
    </source>
</evidence>
<name>A0A516KKH9_9BACI</name>
<dbReference type="GO" id="GO:0032259">
    <property type="term" value="P:methylation"/>
    <property type="evidence" value="ECO:0007669"/>
    <property type="project" value="UniProtKB-KW"/>
</dbReference>
<dbReference type="InterPro" id="IPR014048">
    <property type="entry name" value="MethylDNA_cys_MeTrfase_DNA-bd"/>
</dbReference>
<dbReference type="GO" id="GO:0006307">
    <property type="term" value="P:DNA alkylation repair"/>
    <property type="evidence" value="ECO:0007669"/>
    <property type="project" value="UniProtKB-UniRule"/>
</dbReference>
<dbReference type="PROSITE" id="PS00374">
    <property type="entry name" value="MGMT"/>
    <property type="match status" value="1"/>
</dbReference>
<reference evidence="12 13" key="1">
    <citation type="submission" date="2019-07" db="EMBL/GenBank/DDBJ databases">
        <authorList>
            <person name="Li J."/>
        </authorList>
    </citation>
    <scope>NUCLEOTIDE SEQUENCE [LARGE SCALE GENOMIC DNA]</scope>
    <source>
        <strain evidence="12 13">TKL69</strain>
    </source>
</reference>
<sequence length="163" mass="18465">MSKPYKVDLQSPIGILEITGTEEAVHTIHFSDRKEIQNEKINGRFGAVELACEQLEQYFQGERLYFEFPYELKGTEFQKKVWKALVEIPYGSTGSYKDIALHIGNEKAVRAVGSANGKNQIPIAIPCHRIIGANGTLTGYAGELWRKEWLLTHEKKIKKQSTI</sequence>
<evidence type="ECO:0000259" key="11">
    <source>
        <dbReference type="Pfam" id="PF02870"/>
    </source>
</evidence>
<evidence type="ECO:0000256" key="7">
    <source>
        <dbReference type="ARBA" id="ARBA00023204"/>
    </source>
</evidence>
<dbReference type="EMBL" id="CP041666">
    <property type="protein sequence ID" value="QDP41891.1"/>
    <property type="molecule type" value="Genomic_DNA"/>
</dbReference>
<feature type="domain" description="Methylguanine DNA methyltransferase ribonuclease-like" evidence="11">
    <location>
        <begin position="9"/>
        <end position="71"/>
    </location>
</feature>
<evidence type="ECO:0000256" key="9">
    <source>
        <dbReference type="HAMAP-Rule" id="MF_00772"/>
    </source>
</evidence>
<proteinExistence type="inferred from homology"/>
<keyword evidence="5 9" id="KW-0808">Transferase</keyword>
<dbReference type="Gene3D" id="1.10.10.10">
    <property type="entry name" value="Winged helix-like DNA-binding domain superfamily/Winged helix DNA-binding domain"/>
    <property type="match status" value="1"/>
</dbReference>
<comment type="function">
    <text evidence="9">Involved in the cellular defense against the biological effects of O6-methylguanine (O6-MeG) and O4-methylthymine (O4-MeT) in DNA. Repairs the methylated nucleobase in DNA by stoichiometrically transferring the methyl group to a cysteine residue in the enzyme. This is a suicide reaction: the enzyme is irreversibly inactivated.</text>
</comment>
<dbReference type="OrthoDB" id="9802228at2"/>
<dbReference type="KEGG" id="aqt:FN924_17960"/>
<dbReference type="GO" id="GO:0005737">
    <property type="term" value="C:cytoplasm"/>
    <property type="evidence" value="ECO:0007669"/>
    <property type="project" value="UniProtKB-SubCell"/>
</dbReference>
<dbReference type="Proteomes" id="UP000315215">
    <property type="component" value="Chromosome"/>
</dbReference>
<dbReference type="InterPro" id="IPR036388">
    <property type="entry name" value="WH-like_DNA-bd_sf"/>
</dbReference>
<evidence type="ECO:0000256" key="4">
    <source>
        <dbReference type="ARBA" id="ARBA00022603"/>
    </source>
</evidence>
<dbReference type="SUPFAM" id="SSF53155">
    <property type="entry name" value="Methylated DNA-protein cysteine methyltransferase domain"/>
    <property type="match status" value="1"/>
</dbReference>
<dbReference type="FunFam" id="1.10.10.10:FF:000214">
    <property type="entry name" value="Methylated-DNA--protein-cysteine methyltransferase"/>
    <property type="match status" value="1"/>
</dbReference>
<gene>
    <name evidence="12" type="ORF">FN924_17960</name>
</gene>
<evidence type="ECO:0000313" key="12">
    <source>
        <dbReference type="EMBL" id="QDP41891.1"/>
    </source>
</evidence>
<comment type="catalytic activity">
    <reaction evidence="1 9">
        <text>a 4-O-methyl-thymidine in DNA + L-cysteinyl-[protein] = a thymidine in DNA + S-methyl-L-cysteinyl-[protein]</text>
        <dbReference type="Rhea" id="RHEA:53428"/>
        <dbReference type="Rhea" id="RHEA-COMP:10131"/>
        <dbReference type="Rhea" id="RHEA-COMP:10132"/>
        <dbReference type="Rhea" id="RHEA-COMP:13555"/>
        <dbReference type="Rhea" id="RHEA-COMP:13556"/>
        <dbReference type="ChEBI" id="CHEBI:29950"/>
        <dbReference type="ChEBI" id="CHEBI:82612"/>
        <dbReference type="ChEBI" id="CHEBI:137386"/>
        <dbReference type="ChEBI" id="CHEBI:137387"/>
        <dbReference type="EC" id="2.1.1.63"/>
    </reaction>
</comment>
<feature type="active site" description="Nucleophile; methyl group acceptor" evidence="9">
    <location>
        <position position="127"/>
    </location>
</feature>
<dbReference type="RefSeq" id="WP_143896880.1">
    <property type="nucleotide sequence ID" value="NZ_CP041666.1"/>
</dbReference>
<keyword evidence="13" id="KW-1185">Reference proteome</keyword>
<comment type="miscellaneous">
    <text evidence="9">This enzyme catalyzes only one turnover and therefore is not strictly catalytic. According to one definition, an enzyme is a biocatalyst that acts repeatedly and over many reaction cycles.</text>
</comment>
<evidence type="ECO:0000256" key="8">
    <source>
        <dbReference type="ARBA" id="ARBA00049348"/>
    </source>
</evidence>
<dbReference type="PANTHER" id="PTHR10815:SF13">
    <property type="entry name" value="METHYLATED-DNA--PROTEIN-CYSTEINE METHYLTRANSFERASE"/>
    <property type="match status" value="1"/>
</dbReference>
<dbReference type="PANTHER" id="PTHR10815">
    <property type="entry name" value="METHYLATED-DNA--PROTEIN-CYSTEINE METHYLTRANSFERASE"/>
    <property type="match status" value="1"/>
</dbReference>
<dbReference type="InterPro" id="IPR036217">
    <property type="entry name" value="MethylDNA_cys_MeTrfase_DNAb"/>
</dbReference>
<dbReference type="InterPro" id="IPR023546">
    <property type="entry name" value="MGMT"/>
</dbReference>
<keyword evidence="4 9" id="KW-0489">Methyltransferase</keyword>
<dbReference type="GO" id="GO:0003908">
    <property type="term" value="F:methylated-DNA-[protein]-cysteine S-methyltransferase activity"/>
    <property type="evidence" value="ECO:0007669"/>
    <property type="project" value="UniProtKB-UniRule"/>
</dbReference>
<dbReference type="EC" id="2.1.1.63" evidence="9"/>
<keyword evidence="3 9" id="KW-0963">Cytoplasm</keyword>
<evidence type="ECO:0000256" key="5">
    <source>
        <dbReference type="ARBA" id="ARBA00022679"/>
    </source>
</evidence>
<comment type="subcellular location">
    <subcellularLocation>
        <location evidence="9">Cytoplasm</location>
    </subcellularLocation>
</comment>
<dbReference type="InterPro" id="IPR008332">
    <property type="entry name" value="MethylG_MeTrfase_N"/>
</dbReference>
<dbReference type="CDD" id="cd06445">
    <property type="entry name" value="ATase"/>
    <property type="match status" value="1"/>
</dbReference>
<keyword evidence="7 9" id="KW-0234">DNA repair</keyword>
<dbReference type="Pfam" id="PF01035">
    <property type="entry name" value="DNA_binding_1"/>
    <property type="match status" value="1"/>
</dbReference>
<dbReference type="NCBIfam" id="TIGR00589">
    <property type="entry name" value="ogt"/>
    <property type="match status" value="1"/>
</dbReference>
<comment type="similarity">
    <text evidence="2 9">Belongs to the MGMT family.</text>
</comment>
<dbReference type="HAMAP" id="MF_00772">
    <property type="entry name" value="OGT"/>
    <property type="match status" value="1"/>
</dbReference>
<dbReference type="Gene3D" id="3.30.160.70">
    <property type="entry name" value="Methylated DNA-protein cysteine methyltransferase domain"/>
    <property type="match status" value="1"/>
</dbReference>